<evidence type="ECO:0000256" key="3">
    <source>
        <dbReference type="ARBA" id="ARBA00023211"/>
    </source>
</evidence>
<dbReference type="PANTHER" id="PTHR43782">
    <property type="entry name" value="ARGINASE"/>
    <property type="match status" value="1"/>
</dbReference>
<dbReference type="EMBL" id="FJUY01000003">
    <property type="protein sequence ID" value="CZT16864.1"/>
    <property type="molecule type" value="Genomic_DNA"/>
</dbReference>
<dbReference type="RefSeq" id="XP_023623757.1">
    <property type="nucleotide sequence ID" value="XM_023767989.1"/>
</dbReference>
<sequence>MSSPHAAQQAKSITLIISPFHVGIANHRVGNGPNRILQRAIVSELEKLNVAVTVKKLEPVDSFEGEIGRSFALLAQTSKAVTDAVNAGSFPLILSGNCHATIAAASGLNLTHIGESSELGFVYFDAHDDLESPSTNTNGYFDAMGMNILKGESWHALSETIPGFKPYDLKKLVYCGLRDIQDCQRQMVKDMGLDVVWGSTEKHVEYEADLSAILERRRLGSVCVHLDLDVLDDTLGPVNEYPSPGGMLESDVLSCLKMVPNKCSPASLTVCSFNPDAGDGDKIADIAVKAVVGFVGSLVETGALSRKL</sequence>
<dbReference type="InterPro" id="IPR006035">
    <property type="entry name" value="Ureohydrolase"/>
</dbReference>
<dbReference type="CDD" id="cd09999">
    <property type="entry name" value="Arginase-like_1"/>
    <property type="match status" value="1"/>
</dbReference>
<dbReference type="GO" id="GO:0004053">
    <property type="term" value="F:arginase activity"/>
    <property type="evidence" value="ECO:0007669"/>
    <property type="project" value="TreeGrafter"/>
</dbReference>
<dbReference type="InterPro" id="IPR023696">
    <property type="entry name" value="Ureohydrolase_dom_sf"/>
</dbReference>
<dbReference type="PROSITE" id="PS51409">
    <property type="entry name" value="ARGINASE_2"/>
    <property type="match status" value="1"/>
</dbReference>
<dbReference type="GeneID" id="35597912"/>
<dbReference type="GO" id="GO:0005829">
    <property type="term" value="C:cytosol"/>
    <property type="evidence" value="ECO:0007669"/>
    <property type="project" value="TreeGrafter"/>
</dbReference>
<keyword evidence="1" id="KW-0479">Metal-binding</keyword>
<dbReference type="PRINTS" id="PR00116">
    <property type="entry name" value="ARGINASE"/>
</dbReference>
<dbReference type="GO" id="GO:0030145">
    <property type="term" value="F:manganese ion binding"/>
    <property type="evidence" value="ECO:0007669"/>
    <property type="project" value="TreeGrafter"/>
</dbReference>
<gene>
    <name evidence="5" type="ORF">RCC_02699</name>
</gene>
<evidence type="ECO:0000256" key="4">
    <source>
        <dbReference type="PROSITE-ProRule" id="PRU00742"/>
    </source>
</evidence>
<dbReference type="PANTHER" id="PTHR43782:SF3">
    <property type="entry name" value="ARGINASE"/>
    <property type="match status" value="1"/>
</dbReference>
<name>A0A2D3V300_9PEZI</name>
<dbReference type="STRING" id="112498.A0A2D3V300"/>
<evidence type="ECO:0000256" key="2">
    <source>
        <dbReference type="ARBA" id="ARBA00022801"/>
    </source>
</evidence>
<dbReference type="Proteomes" id="UP000225277">
    <property type="component" value="Unassembled WGS sequence"/>
</dbReference>
<dbReference type="AlphaFoldDB" id="A0A2D3V300"/>
<keyword evidence="6" id="KW-1185">Reference proteome</keyword>
<comment type="similarity">
    <text evidence="4">Belongs to the arginase family.</text>
</comment>
<dbReference type="SUPFAM" id="SSF52768">
    <property type="entry name" value="Arginase/deacetylase"/>
    <property type="match status" value="1"/>
</dbReference>
<organism evidence="5 6">
    <name type="scientific">Ramularia collo-cygni</name>
    <dbReference type="NCBI Taxonomy" id="112498"/>
    <lineage>
        <taxon>Eukaryota</taxon>
        <taxon>Fungi</taxon>
        <taxon>Dikarya</taxon>
        <taxon>Ascomycota</taxon>
        <taxon>Pezizomycotina</taxon>
        <taxon>Dothideomycetes</taxon>
        <taxon>Dothideomycetidae</taxon>
        <taxon>Mycosphaerellales</taxon>
        <taxon>Mycosphaerellaceae</taxon>
        <taxon>Ramularia</taxon>
    </lineage>
</organism>
<dbReference type="Pfam" id="PF00491">
    <property type="entry name" value="Arginase"/>
    <property type="match status" value="1"/>
</dbReference>
<evidence type="ECO:0000313" key="5">
    <source>
        <dbReference type="EMBL" id="CZT16864.1"/>
    </source>
</evidence>
<dbReference type="Gene3D" id="3.40.800.10">
    <property type="entry name" value="Ureohydrolase domain"/>
    <property type="match status" value="1"/>
</dbReference>
<protein>
    <submittedName>
        <fullName evidence="5">Related to arginase/agmatinase/formimionoglutamate hydrolase, arginase family</fullName>
    </submittedName>
</protein>
<dbReference type="GO" id="GO:0005634">
    <property type="term" value="C:nucleus"/>
    <property type="evidence" value="ECO:0007669"/>
    <property type="project" value="TreeGrafter"/>
</dbReference>
<accession>A0A2D3V300</accession>
<evidence type="ECO:0000256" key="1">
    <source>
        <dbReference type="ARBA" id="ARBA00022723"/>
    </source>
</evidence>
<proteinExistence type="inferred from homology"/>
<dbReference type="OrthoDB" id="9992747at2759"/>
<keyword evidence="2 5" id="KW-0378">Hydrolase</keyword>
<evidence type="ECO:0000313" key="6">
    <source>
        <dbReference type="Proteomes" id="UP000225277"/>
    </source>
</evidence>
<reference evidence="5 6" key="1">
    <citation type="submission" date="2016-03" db="EMBL/GenBank/DDBJ databases">
        <authorList>
            <person name="Ploux O."/>
        </authorList>
    </citation>
    <scope>NUCLEOTIDE SEQUENCE [LARGE SCALE GENOMIC DNA]</scope>
    <source>
        <strain evidence="5 6">URUG2</strain>
    </source>
</reference>
<keyword evidence="3" id="KW-0464">Manganese</keyword>